<evidence type="ECO:0000256" key="7">
    <source>
        <dbReference type="SAM" id="Phobius"/>
    </source>
</evidence>
<dbReference type="EMBL" id="HE965806">
    <property type="protein sequence ID" value="CCJ53573.1"/>
    <property type="molecule type" value="Genomic_DNA"/>
</dbReference>
<feature type="transmembrane region" description="Helical" evidence="7">
    <location>
        <begin position="357"/>
        <end position="382"/>
    </location>
</feature>
<dbReference type="InterPro" id="IPR010920">
    <property type="entry name" value="LSM_dom_sf"/>
</dbReference>
<feature type="transmembrane region" description="Helical" evidence="7">
    <location>
        <begin position="481"/>
        <end position="502"/>
    </location>
</feature>
<keyword evidence="8" id="KW-0732">Signal</keyword>
<dbReference type="Pfam" id="PF21082">
    <property type="entry name" value="MS_channel_3rd"/>
    <property type="match status" value="1"/>
</dbReference>
<dbReference type="PANTHER" id="PTHR30347">
    <property type="entry name" value="POTASSIUM CHANNEL RELATED"/>
    <property type="match status" value="1"/>
</dbReference>
<reference evidence="12 13" key="1">
    <citation type="journal article" date="2012" name="BMC Genomics">
        <title>Comparative genomics of the classical Bordetella subspecies: the evolution and exchange of virulence-associated diversity amongst closely related pathogens.</title>
        <authorList>
            <person name="Park J."/>
            <person name="Zhang Y."/>
            <person name="Buboltz A.M."/>
            <person name="Zhang X."/>
            <person name="Schuster S.C."/>
            <person name="Ahuja U."/>
            <person name="Liu M."/>
            <person name="Miller J.F."/>
            <person name="Sebaihia M."/>
            <person name="Bentley S.D."/>
            <person name="Parkhill J."/>
            <person name="Harvill E.T."/>
        </authorList>
    </citation>
    <scope>NUCLEOTIDE SEQUENCE [LARGE SCALE GENOMIC DNA]</scope>
    <source>
        <strain evidence="12 13">253</strain>
    </source>
</reference>
<dbReference type="PANTHER" id="PTHR30347:SF9">
    <property type="entry name" value="MINICONDUCTANCE MECHANOSENSITIVE CHANNEL MSCM"/>
    <property type="match status" value="1"/>
</dbReference>
<keyword evidence="5 7" id="KW-1133">Transmembrane helix</keyword>
<evidence type="ECO:0000259" key="11">
    <source>
        <dbReference type="Pfam" id="PF21082"/>
    </source>
</evidence>
<evidence type="ECO:0000256" key="6">
    <source>
        <dbReference type="ARBA" id="ARBA00023136"/>
    </source>
</evidence>
<feature type="transmembrane region" description="Helical" evidence="7">
    <location>
        <begin position="403"/>
        <end position="427"/>
    </location>
</feature>
<dbReference type="GO" id="GO:0005886">
    <property type="term" value="C:plasma membrane"/>
    <property type="evidence" value="ECO:0007669"/>
    <property type="project" value="UniProtKB-SubCell"/>
</dbReference>
<feature type="transmembrane region" description="Helical" evidence="7">
    <location>
        <begin position="533"/>
        <end position="552"/>
    </location>
</feature>
<evidence type="ECO:0000256" key="4">
    <source>
        <dbReference type="ARBA" id="ARBA00022692"/>
    </source>
</evidence>
<gene>
    <name evidence="12" type="ORF">BN112_1656</name>
</gene>
<dbReference type="GO" id="GO:0008381">
    <property type="term" value="F:mechanosensitive monoatomic ion channel activity"/>
    <property type="evidence" value="ECO:0007669"/>
    <property type="project" value="UniProtKB-ARBA"/>
</dbReference>
<feature type="domain" description="Mechanosensitive ion channel MscS" evidence="9">
    <location>
        <begin position="619"/>
        <end position="685"/>
    </location>
</feature>
<evidence type="ECO:0000259" key="9">
    <source>
        <dbReference type="Pfam" id="PF00924"/>
    </source>
</evidence>
<dbReference type="InterPro" id="IPR052702">
    <property type="entry name" value="MscS-like_channel"/>
</dbReference>
<evidence type="ECO:0000313" key="12">
    <source>
        <dbReference type="EMBL" id="CCJ53573.1"/>
    </source>
</evidence>
<dbReference type="SUPFAM" id="SSF82861">
    <property type="entry name" value="Mechanosensitive channel protein MscS (YggB), transmembrane region"/>
    <property type="match status" value="1"/>
</dbReference>
<sequence>MTMNPSFPSRRLAPRTLLAMLLLALATLFAAMPAGAQPPSPADADAILTQARKQVDDIRKQLDDKADDPQLVKNRSDVLDIQAKADALAETLSPQLASVSARLSELGAVAEGAKEAPDVAQQRAQLEKSHRNLDAQIKLARLLSVEAGQTAEQISALRRNQFQVRLGERRDSVVSSDFWTEWRAEIPRDLTRLAALRDELAEAAVQTPAWIWGVLLVGMAAVVALRAWIGRVILQLTATKLPPGRLRRSFLALTIVLMWVATPGLIAQLLRMGVSWSASLSDSTETLLSNLVATVCFGGYVGGLGQALLSTVRPTWRLPPIPDQVARALGWVPPTLGLLVVAIWLAERLPVLLNSSLTSTITLGVVMAAVLGLVLLAALARAERVRRQLALESEDNRAPPRPFWLAVLNTTLWSVLCTGLLTLVIGYAAFGTFLIKQAMWTLVVLCSTYLLVVLIDDGFSTLLGSNRDSDAGAQLRLRTQAAVLLSGACRVAVMLAAVVLLLSPFGEGPMDLVHRLDQVHKGLQIGEVQIRPAALLQALLVLALSLLIVRLLKRWLTTRYLPTTELDPGMQISAATLFGYAGVVTAAALGLSALGLGLERVAWIASALSVGIGFGLQAVVQNFVSGLILLAERPVKVGDWVSLGGVEGDILRINVRATEIQMGDRSTVIVPNSEFITKTVRNVTHANPLGLVQIRLPMPLSVDAEQVRTLMLEIFEAHDDILDNPAAAVYLDGIEAGHLIFNAKGYVSSPRSAYTVRSDLWFRVLKQLAEAGLDIAPPSTMLLREPQAPLAPDAPAVMASAPPQPR</sequence>
<feature type="domain" description="Mechanosensitive ion channel MscS C-terminal" evidence="11">
    <location>
        <begin position="697"/>
        <end position="775"/>
    </location>
</feature>
<feature type="transmembrane region" description="Helical" evidence="7">
    <location>
        <begin position="290"/>
        <end position="312"/>
    </location>
</feature>
<dbReference type="InterPro" id="IPR049278">
    <property type="entry name" value="MS_channel_C"/>
</dbReference>
<evidence type="ECO:0000256" key="1">
    <source>
        <dbReference type="ARBA" id="ARBA00004651"/>
    </source>
</evidence>
<feature type="transmembrane region" description="Helical" evidence="7">
    <location>
        <begin position="439"/>
        <end position="460"/>
    </location>
</feature>
<dbReference type="SUPFAM" id="SSF82689">
    <property type="entry name" value="Mechanosensitive channel protein MscS (YggB), C-terminal domain"/>
    <property type="match status" value="1"/>
</dbReference>
<dbReference type="InterPro" id="IPR011014">
    <property type="entry name" value="MscS_channel_TM-2"/>
</dbReference>
<feature type="signal peptide" evidence="8">
    <location>
        <begin position="1"/>
        <end position="36"/>
    </location>
</feature>
<dbReference type="InterPro" id="IPR022249">
    <property type="entry name" value="DUF3772"/>
</dbReference>
<evidence type="ECO:0000256" key="3">
    <source>
        <dbReference type="ARBA" id="ARBA00022475"/>
    </source>
</evidence>
<accession>A0A0C6P2D7</accession>
<dbReference type="KEGG" id="bbh:BN112_1656"/>
<organism evidence="12 13">
    <name type="scientific">Bordetella bronchiseptica 253</name>
    <dbReference type="NCBI Taxonomy" id="568707"/>
    <lineage>
        <taxon>Bacteria</taxon>
        <taxon>Pseudomonadati</taxon>
        <taxon>Pseudomonadota</taxon>
        <taxon>Betaproteobacteria</taxon>
        <taxon>Burkholderiales</taxon>
        <taxon>Alcaligenaceae</taxon>
        <taxon>Bordetella</taxon>
    </lineage>
</organism>
<dbReference type="AlphaFoldDB" id="A0A0C6P2D7"/>
<dbReference type="Proteomes" id="UP000007564">
    <property type="component" value="Chromosome"/>
</dbReference>
<evidence type="ECO:0000259" key="10">
    <source>
        <dbReference type="Pfam" id="PF12607"/>
    </source>
</evidence>
<feature type="transmembrane region" description="Helical" evidence="7">
    <location>
        <begin position="209"/>
        <end position="229"/>
    </location>
</feature>
<comment type="subcellular location">
    <subcellularLocation>
        <location evidence="1">Cell membrane</location>
        <topology evidence="1">Multi-pass membrane protein</topology>
    </subcellularLocation>
</comment>
<keyword evidence="3" id="KW-1003">Cell membrane</keyword>
<dbReference type="Pfam" id="PF00924">
    <property type="entry name" value="MS_channel_2nd"/>
    <property type="match status" value="1"/>
</dbReference>
<dbReference type="InterPro" id="IPR011066">
    <property type="entry name" value="MscS_channel_C_sf"/>
</dbReference>
<feature type="chain" id="PRO_5002189933" evidence="8">
    <location>
        <begin position="37"/>
        <end position="806"/>
    </location>
</feature>
<dbReference type="Gene3D" id="3.30.70.100">
    <property type="match status" value="1"/>
</dbReference>
<dbReference type="SUPFAM" id="SSF50182">
    <property type="entry name" value="Sm-like ribonucleoproteins"/>
    <property type="match status" value="1"/>
</dbReference>
<protein>
    <submittedName>
        <fullName evidence="12">Putative membrane protein</fullName>
    </submittedName>
</protein>
<dbReference type="InterPro" id="IPR023408">
    <property type="entry name" value="MscS_beta-dom_sf"/>
</dbReference>
<evidence type="ECO:0000256" key="2">
    <source>
        <dbReference type="ARBA" id="ARBA00008017"/>
    </source>
</evidence>
<feature type="transmembrane region" description="Helical" evidence="7">
    <location>
        <begin position="324"/>
        <end position="345"/>
    </location>
</feature>
<dbReference type="RefSeq" id="WP_015064141.1">
    <property type="nucleotide sequence ID" value="NC_019382.1"/>
</dbReference>
<dbReference type="Gene3D" id="1.10.287.1260">
    <property type="match status" value="1"/>
</dbReference>
<dbReference type="Pfam" id="PF12607">
    <property type="entry name" value="DUF3772"/>
    <property type="match status" value="1"/>
</dbReference>
<feature type="transmembrane region" description="Helical" evidence="7">
    <location>
        <begin position="602"/>
        <end position="630"/>
    </location>
</feature>
<feature type="transmembrane region" description="Helical" evidence="7">
    <location>
        <begin position="572"/>
        <end position="596"/>
    </location>
</feature>
<name>A0A0C6P2D7_BORBO</name>
<evidence type="ECO:0000256" key="8">
    <source>
        <dbReference type="SAM" id="SignalP"/>
    </source>
</evidence>
<dbReference type="HOGENOM" id="CLU_011796_1_0_4"/>
<feature type="transmembrane region" description="Helical" evidence="7">
    <location>
        <begin position="250"/>
        <end position="270"/>
    </location>
</feature>
<keyword evidence="4 7" id="KW-0812">Transmembrane</keyword>
<dbReference type="Gene3D" id="2.30.30.60">
    <property type="match status" value="1"/>
</dbReference>
<evidence type="ECO:0000313" key="13">
    <source>
        <dbReference type="Proteomes" id="UP000007564"/>
    </source>
</evidence>
<proteinExistence type="inferred from homology"/>
<dbReference type="OrthoDB" id="9799209at2"/>
<keyword evidence="6 7" id="KW-0472">Membrane</keyword>
<feature type="domain" description="DUF3772" evidence="10">
    <location>
        <begin position="137"/>
        <end position="198"/>
    </location>
</feature>
<comment type="similarity">
    <text evidence="2">Belongs to the MscS (TC 1.A.23) family.</text>
</comment>
<evidence type="ECO:0000256" key="5">
    <source>
        <dbReference type="ARBA" id="ARBA00022989"/>
    </source>
</evidence>
<dbReference type="InterPro" id="IPR006685">
    <property type="entry name" value="MscS_channel_2nd"/>
</dbReference>